<feature type="signal peptide" evidence="1">
    <location>
        <begin position="1"/>
        <end position="23"/>
    </location>
</feature>
<proteinExistence type="predicted"/>
<keyword evidence="3" id="KW-1185">Reference proteome</keyword>
<evidence type="ECO:0008006" key="4">
    <source>
        <dbReference type="Google" id="ProtNLM"/>
    </source>
</evidence>
<keyword evidence="1" id="KW-0732">Signal</keyword>
<evidence type="ECO:0000256" key="1">
    <source>
        <dbReference type="SAM" id="SignalP"/>
    </source>
</evidence>
<evidence type="ECO:0000313" key="3">
    <source>
        <dbReference type="Proteomes" id="UP001605036"/>
    </source>
</evidence>
<dbReference type="Gene3D" id="2.90.10.10">
    <property type="entry name" value="Bulb-type lectin domain"/>
    <property type="match status" value="2"/>
</dbReference>
<gene>
    <name evidence="2" type="ORF">R1flu_012172</name>
</gene>
<sequence length="372" mass="41073">MDFSALLLLSALSPILLCSSVNAGRDEDKFEYTFSNVEMNCTNWATYDEAARPLGRVICTNPPPYALDGAGSCDPRHHHIISFKGEGDYALGFEKATFGSWYLSIYPYSPKTKTSGEPIWRDPQVDSSAPLQVPDNCSLVFLKSGNLELRDSSGLVRWTPAAEGLGVTHFVFSARKNGNSAAGNMVLYNKARQVVWQSIRPGGNKFQLNSIHRPDMVCTLRSSKPMVNCKPPLEYPMNPSEGTAQYRNVISFTKDGKYALGFWATGGRKGSSYLAIYKWNPSSNSPSGQAIWRALGKDGRPVAVEDESSISFLHKGDIILKNNKQKVVWETGTGGRASDVEFNFDTGALYLYNQQGSIVWRSDAKLYLVDSM</sequence>
<dbReference type="Proteomes" id="UP001605036">
    <property type="component" value="Unassembled WGS sequence"/>
</dbReference>
<accession>A0ABD1ZAT7</accession>
<feature type="chain" id="PRO_5044817175" description="Bulb-type lectin domain-containing protein" evidence="1">
    <location>
        <begin position="24"/>
        <end position="372"/>
    </location>
</feature>
<dbReference type="SUPFAM" id="SSF51110">
    <property type="entry name" value="alpha-D-mannose-specific plant lectins"/>
    <property type="match status" value="2"/>
</dbReference>
<dbReference type="InterPro" id="IPR036426">
    <property type="entry name" value="Bulb-type_lectin_dom_sf"/>
</dbReference>
<evidence type="ECO:0000313" key="2">
    <source>
        <dbReference type="EMBL" id="KAL2644585.1"/>
    </source>
</evidence>
<protein>
    <recommendedName>
        <fullName evidence="4">Bulb-type lectin domain-containing protein</fullName>
    </recommendedName>
</protein>
<organism evidence="2 3">
    <name type="scientific">Riccia fluitans</name>
    <dbReference type="NCBI Taxonomy" id="41844"/>
    <lineage>
        <taxon>Eukaryota</taxon>
        <taxon>Viridiplantae</taxon>
        <taxon>Streptophyta</taxon>
        <taxon>Embryophyta</taxon>
        <taxon>Marchantiophyta</taxon>
        <taxon>Marchantiopsida</taxon>
        <taxon>Marchantiidae</taxon>
        <taxon>Marchantiales</taxon>
        <taxon>Ricciaceae</taxon>
        <taxon>Riccia</taxon>
    </lineage>
</organism>
<comment type="caution">
    <text evidence="2">The sequence shown here is derived from an EMBL/GenBank/DDBJ whole genome shotgun (WGS) entry which is preliminary data.</text>
</comment>
<reference evidence="2 3" key="1">
    <citation type="submission" date="2024-09" db="EMBL/GenBank/DDBJ databases">
        <title>Chromosome-scale assembly of Riccia fluitans.</title>
        <authorList>
            <person name="Paukszto L."/>
            <person name="Sawicki J."/>
            <person name="Karawczyk K."/>
            <person name="Piernik-Szablinska J."/>
            <person name="Szczecinska M."/>
            <person name="Mazdziarz M."/>
        </authorList>
    </citation>
    <scope>NUCLEOTIDE SEQUENCE [LARGE SCALE GENOMIC DNA]</scope>
    <source>
        <strain evidence="2">Rf_01</strain>
        <tissue evidence="2">Aerial parts of the thallus</tissue>
    </source>
</reference>
<dbReference type="EMBL" id="JBHFFA010000002">
    <property type="protein sequence ID" value="KAL2644585.1"/>
    <property type="molecule type" value="Genomic_DNA"/>
</dbReference>
<dbReference type="AlphaFoldDB" id="A0ABD1ZAT7"/>
<name>A0ABD1ZAT7_9MARC</name>